<dbReference type="GO" id="GO:0004107">
    <property type="term" value="F:chorismate synthase activity"/>
    <property type="evidence" value="ECO:0007669"/>
    <property type="project" value="UniProtKB-EC"/>
</dbReference>
<dbReference type="NCBIfam" id="NF003793">
    <property type="entry name" value="PRK05382.1"/>
    <property type="match status" value="1"/>
</dbReference>
<evidence type="ECO:0000313" key="10">
    <source>
        <dbReference type="Proteomes" id="UP001165366"/>
    </source>
</evidence>
<protein>
    <recommendedName>
        <fullName evidence="3 7">Chorismate synthase</fullName>
        <shortName evidence="7">CS</shortName>
        <ecNumber evidence="3 7">4.2.3.5</ecNumber>
    </recommendedName>
    <alternativeName>
        <fullName evidence="7">5-enolpyruvylshikimate-3-phosphate phospholyase</fullName>
    </alternativeName>
</protein>
<feature type="binding site" evidence="7">
    <location>
        <begin position="263"/>
        <end position="264"/>
    </location>
    <ligand>
        <name>FMN</name>
        <dbReference type="ChEBI" id="CHEBI:58210"/>
    </ligand>
</feature>
<feature type="binding site" evidence="7">
    <location>
        <position position="307"/>
    </location>
    <ligand>
        <name>FMN</name>
        <dbReference type="ChEBI" id="CHEBI:58210"/>
    </ligand>
</feature>
<dbReference type="PANTHER" id="PTHR21085">
    <property type="entry name" value="CHORISMATE SYNTHASE"/>
    <property type="match status" value="1"/>
</dbReference>
<evidence type="ECO:0000256" key="1">
    <source>
        <dbReference type="ARBA" id="ARBA00005044"/>
    </source>
</evidence>
<dbReference type="EC" id="4.2.3.5" evidence="3 7"/>
<comment type="similarity">
    <text evidence="2 7 8">Belongs to the chorismate synthase family.</text>
</comment>
<proteinExistence type="inferred from homology"/>
<keyword evidence="4 7" id="KW-0028">Amino-acid biosynthesis</keyword>
<feature type="binding site" evidence="7">
    <location>
        <position position="46"/>
    </location>
    <ligand>
        <name>NADP(+)</name>
        <dbReference type="ChEBI" id="CHEBI:58349"/>
    </ligand>
</feature>
<dbReference type="SUPFAM" id="SSF103263">
    <property type="entry name" value="Chorismate synthase, AroC"/>
    <property type="match status" value="1"/>
</dbReference>
<keyword evidence="6 7" id="KW-0456">Lyase</keyword>
<keyword evidence="5 7" id="KW-0057">Aromatic amino acid biosynthesis</keyword>
<dbReference type="InterPro" id="IPR000453">
    <property type="entry name" value="Chorismate_synth"/>
</dbReference>
<reference evidence="9" key="2">
    <citation type="submission" date="2024-05" db="EMBL/GenBank/DDBJ databases">
        <title>Rhodohalobacter halophilus gen. nov., sp. nov., a moderately halophilic member of the family Balneolaceae.</title>
        <authorList>
            <person name="Xia J."/>
        </authorList>
    </citation>
    <scope>NUCLEOTIDE SEQUENCE</scope>
    <source>
        <strain evidence="9">WB101</strain>
    </source>
</reference>
<comment type="function">
    <text evidence="7">Catalyzes the anti-1,4-elimination of the C-3 phosphate and the C-6 proR hydrogen from 5-enolpyruvylshikimate-3-phosphate (EPSP) to yield chorismate, which is the branch point compound that serves as the starting substrate for the three terminal pathways of aromatic amino acid biosynthesis. This reaction introduces a second double bond into the aromatic ring system.</text>
</comment>
<feature type="binding site" evidence="7">
    <location>
        <begin position="322"/>
        <end position="326"/>
    </location>
    <ligand>
        <name>FMN</name>
        <dbReference type="ChEBI" id="CHEBI:58210"/>
    </ligand>
</feature>
<dbReference type="Proteomes" id="UP001165366">
    <property type="component" value="Unassembled WGS sequence"/>
</dbReference>
<dbReference type="PROSITE" id="PS00787">
    <property type="entry name" value="CHORISMATE_SYNTHASE_1"/>
    <property type="match status" value="1"/>
</dbReference>
<evidence type="ECO:0000256" key="7">
    <source>
        <dbReference type="HAMAP-Rule" id="MF_00300"/>
    </source>
</evidence>
<evidence type="ECO:0000256" key="5">
    <source>
        <dbReference type="ARBA" id="ARBA00023141"/>
    </source>
</evidence>
<comment type="pathway">
    <text evidence="1 7 8">Metabolic intermediate biosynthesis; chorismate biosynthesis; chorismate from D-erythrose 4-phosphate and phosphoenolpyruvate: step 7/7.</text>
</comment>
<dbReference type="InterPro" id="IPR020541">
    <property type="entry name" value="Chorismate_synthase_CS"/>
</dbReference>
<evidence type="ECO:0000256" key="8">
    <source>
        <dbReference type="RuleBase" id="RU000605"/>
    </source>
</evidence>
<keyword evidence="10" id="KW-1185">Reference proteome</keyword>
<comment type="catalytic activity">
    <reaction evidence="7 8">
        <text>5-O-(1-carboxyvinyl)-3-phosphoshikimate = chorismate + phosphate</text>
        <dbReference type="Rhea" id="RHEA:21020"/>
        <dbReference type="ChEBI" id="CHEBI:29748"/>
        <dbReference type="ChEBI" id="CHEBI:43474"/>
        <dbReference type="ChEBI" id="CHEBI:57701"/>
        <dbReference type="EC" id="4.2.3.5"/>
    </reaction>
</comment>
<keyword evidence="7" id="KW-0285">Flavoprotein</keyword>
<evidence type="ECO:0000313" key="9">
    <source>
        <dbReference type="EMBL" id="MCG2587871.1"/>
    </source>
</evidence>
<comment type="cofactor">
    <cofactor evidence="7 8">
        <name>FMNH2</name>
        <dbReference type="ChEBI" id="CHEBI:57618"/>
    </cofactor>
    <text evidence="7 8">Reduced FMN (FMNH(2)).</text>
</comment>
<dbReference type="InterPro" id="IPR035904">
    <property type="entry name" value="Chorismate_synth_AroC_sf"/>
</dbReference>
<keyword evidence="7" id="KW-0288">FMN</keyword>
<evidence type="ECO:0000256" key="4">
    <source>
        <dbReference type="ARBA" id="ARBA00022605"/>
    </source>
</evidence>
<sequence length="393" mass="43424">MIRYFTAGESHGPGLTGIVEGVPAGLEITEEYIEQHLVRRQKGYGRGGRMAFEKDHADIQSGVRFSKTMGAPIALSMVNRAYEKDDSNWPKVMAKDGERGDVENITLPRPGHADLVGLQKYRFKDIRPVIERSSARETAMRVACCSIARKFLKEFGIEIGGHVIQLGKIGYNGWDSVRKAADPLAENGAESIYKAADESDVRCLDEELSHEMREEIKIKRKEGTSLGGIYEIVVTGLPAGLGSHVHWDRKLDGQLAQAIVSTQAMKGVEIGLGFDAGKTHGHNVHDEIIYENDSFKRRTNRLGGFEGGMTTGMPIIIRGVMKPIPTMIKPLKTADIETKEEQDTRYERSDVCALPRAVVVVESVIAPVIANAILEKFGGDSMSEILERYQNEK</sequence>
<dbReference type="CDD" id="cd07304">
    <property type="entry name" value="Chorismate_synthase"/>
    <property type="match status" value="1"/>
</dbReference>
<dbReference type="PIRSF" id="PIRSF001456">
    <property type="entry name" value="Chorismate_synth"/>
    <property type="match status" value="1"/>
</dbReference>
<evidence type="ECO:0000256" key="6">
    <source>
        <dbReference type="ARBA" id="ARBA00023239"/>
    </source>
</evidence>
<dbReference type="Pfam" id="PF01264">
    <property type="entry name" value="Chorismate_synt"/>
    <property type="match status" value="1"/>
</dbReference>
<feature type="binding site" evidence="7">
    <location>
        <position position="40"/>
    </location>
    <ligand>
        <name>NADP(+)</name>
        <dbReference type="ChEBI" id="CHEBI:58349"/>
    </ligand>
</feature>
<keyword evidence="7" id="KW-0521">NADP</keyword>
<dbReference type="Gene3D" id="3.60.150.10">
    <property type="entry name" value="Chorismate synthase AroC"/>
    <property type="match status" value="1"/>
</dbReference>
<dbReference type="PROSITE" id="PS00789">
    <property type="entry name" value="CHORISMATE_SYNTHASE_3"/>
    <property type="match status" value="1"/>
</dbReference>
<feature type="binding site" evidence="7">
    <location>
        <position position="348"/>
    </location>
    <ligand>
        <name>FMN</name>
        <dbReference type="ChEBI" id="CHEBI:58210"/>
    </ligand>
</feature>
<reference evidence="9" key="1">
    <citation type="submission" date="2022-01" db="EMBL/GenBank/DDBJ databases">
        <authorList>
            <person name="Wang Y."/>
        </authorList>
    </citation>
    <scope>NUCLEOTIDE SEQUENCE</scope>
    <source>
        <strain evidence="9">WB101</strain>
    </source>
</reference>
<dbReference type="RefSeq" id="WP_237852715.1">
    <property type="nucleotide sequence ID" value="NZ_JAKLWS010000004.1"/>
</dbReference>
<dbReference type="NCBIfam" id="TIGR00033">
    <property type="entry name" value="aroC"/>
    <property type="match status" value="1"/>
</dbReference>
<comment type="subunit">
    <text evidence="7">Homotetramer.</text>
</comment>
<evidence type="ECO:0000256" key="2">
    <source>
        <dbReference type="ARBA" id="ARBA00008014"/>
    </source>
</evidence>
<dbReference type="PANTHER" id="PTHR21085:SF0">
    <property type="entry name" value="CHORISMATE SYNTHASE"/>
    <property type="match status" value="1"/>
</dbReference>
<gene>
    <name evidence="7 9" type="primary">aroC</name>
    <name evidence="9" type="ORF">L6773_04800</name>
</gene>
<organism evidence="9 10">
    <name type="scientific">Rhodohalobacter sulfatireducens</name>
    <dbReference type="NCBI Taxonomy" id="2911366"/>
    <lineage>
        <taxon>Bacteria</taxon>
        <taxon>Pseudomonadati</taxon>
        <taxon>Balneolota</taxon>
        <taxon>Balneolia</taxon>
        <taxon>Balneolales</taxon>
        <taxon>Balneolaceae</taxon>
        <taxon>Rhodohalobacter</taxon>
    </lineage>
</organism>
<dbReference type="EMBL" id="JAKLWS010000004">
    <property type="protein sequence ID" value="MCG2587871.1"/>
    <property type="molecule type" value="Genomic_DNA"/>
</dbReference>
<evidence type="ECO:0000256" key="3">
    <source>
        <dbReference type="ARBA" id="ARBA00013036"/>
    </source>
</evidence>
<feature type="binding site" evidence="7">
    <location>
        <begin position="132"/>
        <end position="134"/>
    </location>
    <ligand>
        <name>FMN</name>
        <dbReference type="ChEBI" id="CHEBI:58210"/>
    </ligand>
</feature>
<comment type="caution">
    <text evidence="9">The sequence shown here is derived from an EMBL/GenBank/DDBJ whole genome shotgun (WGS) entry which is preliminary data.</text>
</comment>
<keyword evidence="7" id="KW-0274">FAD</keyword>
<name>A0ABS9KAK7_9BACT</name>
<dbReference type="HAMAP" id="MF_00300">
    <property type="entry name" value="Chorismate_synth"/>
    <property type="match status" value="1"/>
</dbReference>
<accession>A0ABS9KAK7</accession>